<dbReference type="Pfam" id="PF01156">
    <property type="entry name" value="IU_nuc_hydro"/>
    <property type="match status" value="1"/>
</dbReference>
<gene>
    <name evidence="4" type="primary">rihB_2</name>
    <name evidence="4" type="ORF">ATOP_06250</name>
</gene>
<name>A0AAV5B2F1_9ACTN</name>
<organism evidence="4 5">
    <name type="scientific">Granulimonas faecalis</name>
    <dbReference type="NCBI Taxonomy" id="2894155"/>
    <lineage>
        <taxon>Bacteria</taxon>
        <taxon>Bacillati</taxon>
        <taxon>Actinomycetota</taxon>
        <taxon>Coriobacteriia</taxon>
        <taxon>Coriobacteriales</taxon>
        <taxon>Kribbibacteriaceae</taxon>
        <taxon>Granulimonas</taxon>
    </lineage>
</organism>
<keyword evidence="1" id="KW-0378">Hydrolase</keyword>
<evidence type="ECO:0000313" key="5">
    <source>
        <dbReference type="Proteomes" id="UP001055025"/>
    </source>
</evidence>
<dbReference type="PANTHER" id="PTHR12304">
    <property type="entry name" value="INOSINE-URIDINE PREFERRING NUCLEOSIDE HYDROLASE"/>
    <property type="match status" value="1"/>
</dbReference>
<dbReference type="AlphaFoldDB" id="A0AAV5B2F1"/>
<dbReference type="RefSeq" id="WP_265590635.1">
    <property type="nucleotide sequence ID" value="NZ_BQKC01000001.1"/>
</dbReference>
<reference evidence="4" key="1">
    <citation type="journal article" date="2022" name="Int. J. Syst. Evol. Microbiol.">
        <title>Granulimonas faecalis gen. nov., sp. nov., and Leptogranulimonas caecicola gen. nov., sp. nov., novel lactate-producing Atopobiaceae bacteria isolated from mouse intestines, and an emended description of the family Atopobiaceae.</title>
        <authorList>
            <person name="Morinaga K."/>
            <person name="Kusada H."/>
            <person name="Sakamoto S."/>
            <person name="Murakami T."/>
            <person name="Toyoda A."/>
            <person name="Mori H."/>
            <person name="Meng X.Y."/>
            <person name="Takashino M."/>
            <person name="Murotomi K."/>
            <person name="Tamaki H."/>
        </authorList>
    </citation>
    <scope>NUCLEOTIDE SEQUENCE</scope>
    <source>
        <strain evidence="4">OPF53</strain>
    </source>
</reference>
<dbReference type="InterPro" id="IPR001910">
    <property type="entry name" value="Inosine/uridine_hydrolase_dom"/>
</dbReference>
<proteinExistence type="predicted"/>
<dbReference type="GO" id="GO:0006152">
    <property type="term" value="P:purine nucleoside catabolic process"/>
    <property type="evidence" value="ECO:0007669"/>
    <property type="project" value="TreeGrafter"/>
</dbReference>
<sequence>MARKVLLDLDTGIDDSMAICEALANPAFDLVGITGVFGNVSVDQGVRNALAVLHLLGRDDVPVWAGARHPLLWDGDGDFLPPRNIMDIHGENGVGNVELPDSPRAAEEKGAVDAIVRLCRECGGDLDIVATGPLTNLALVLERDPGALGLAGSVTVMGGAVATEGNVSPCAEANVFNDPEAASAVLTSGIPVTLVGLDVTMKEVLTREMVDRWREAGPAGETMADIVGFYVDAHNDWLAPTLGGCALHDPLSVAVAADPGLCGYLPSVMKVDLEGELRGRTIGDQSQIRNPDRPVKVALTVDGARFSQQLMADIERVCSEAPRP</sequence>
<dbReference type="InterPro" id="IPR036452">
    <property type="entry name" value="Ribo_hydro-like"/>
</dbReference>
<dbReference type="Proteomes" id="UP001055025">
    <property type="component" value="Unassembled WGS sequence"/>
</dbReference>
<dbReference type="Gene3D" id="3.90.245.10">
    <property type="entry name" value="Ribonucleoside hydrolase-like"/>
    <property type="match status" value="1"/>
</dbReference>
<evidence type="ECO:0000256" key="2">
    <source>
        <dbReference type="ARBA" id="ARBA00023295"/>
    </source>
</evidence>
<protein>
    <submittedName>
        <fullName evidence="4">Ribosylpyrimidine nucleosidase</fullName>
    </submittedName>
</protein>
<dbReference type="GO" id="GO:0005829">
    <property type="term" value="C:cytosol"/>
    <property type="evidence" value="ECO:0007669"/>
    <property type="project" value="TreeGrafter"/>
</dbReference>
<comment type="caution">
    <text evidence="4">The sequence shown here is derived from an EMBL/GenBank/DDBJ whole genome shotgun (WGS) entry which is preliminary data.</text>
</comment>
<feature type="domain" description="Inosine/uridine-preferring nucleoside hydrolase" evidence="3">
    <location>
        <begin position="5"/>
        <end position="307"/>
    </location>
</feature>
<dbReference type="EMBL" id="BQKC01000001">
    <property type="protein sequence ID" value="GJM54970.1"/>
    <property type="molecule type" value="Genomic_DNA"/>
</dbReference>
<evidence type="ECO:0000313" key="4">
    <source>
        <dbReference type="EMBL" id="GJM54970.1"/>
    </source>
</evidence>
<evidence type="ECO:0000259" key="3">
    <source>
        <dbReference type="Pfam" id="PF01156"/>
    </source>
</evidence>
<dbReference type="GO" id="GO:0008477">
    <property type="term" value="F:purine nucleosidase activity"/>
    <property type="evidence" value="ECO:0007669"/>
    <property type="project" value="TreeGrafter"/>
</dbReference>
<dbReference type="InterPro" id="IPR023186">
    <property type="entry name" value="IUNH"/>
</dbReference>
<dbReference type="SUPFAM" id="SSF53590">
    <property type="entry name" value="Nucleoside hydrolase"/>
    <property type="match status" value="1"/>
</dbReference>
<dbReference type="CDD" id="cd02650">
    <property type="entry name" value="nuc_hydro_CaPnhB"/>
    <property type="match status" value="1"/>
</dbReference>
<evidence type="ECO:0000256" key="1">
    <source>
        <dbReference type="ARBA" id="ARBA00022801"/>
    </source>
</evidence>
<keyword evidence="2" id="KW-0326">Glycosidase</keyword>
<dbReference type="PANTHER" id="PTHR12304:SF4">
    <property type="entry name" value="URIDINE NUCLEOSIDASE"/>
    <property type="match status" value="1"/>
</dbReference>
<keyword evidence="5" id="KW-1185">Reference proteome</keyword>
<accession>A0AAV5B2F1</accession>